<dbReference type="EMBL" id="BQNB010014440">
    <property type="protein sequence ID" value="GJT28196.1"/>
    <property type="molecule type" value="Genomic_DNA"/>
</dbReference>
<reference evidence="1" key="1">
    <citation type="journal article" date="2022" name="Int. J. Mol. Sci.">
        <title>Draft Genome of Tanacetum Coccineum: Genomic Comparison of Closely Related Tanacetum-Family Plants.</title>
        <authorList>
            <person name="Yamashiro T."/>
            <person name="Shiraishi A."/>
            <person name="Nakayama K."/>
            <person name="Satake H."/>
        </authorList>
    </citation>
    <scope>NUCLEOTIDE SEQUENCE</scope>
</reference>
<keyword evidence="2" id="KW-1185">Reference proteome</keyword>
<evidence type="ECO:0000313" key="1">
    <source>
        <dbReference type="EMBL" id="GJT28196.1"/>
    </source>
</evidence>
<protein>
    <submittedName>
        <fullName evidence="1">Uncharacterized protein</fullName>
    </submittedName>
</protein>
<gene>
    <name evidence="1" type="ORF">Tco_0908471</name>
</gene>
<reference evidence="1" key="2">
    <citation type="submission" date="2022-01" db="EMBL/GenBank/DDBJ databases">
        <authorList>
            <person name="Yamashiro T."/>
            <person name="Shiraishi A."/>
            <person name="Satake H."/>
            <person name="Nakayama K."/>
        </authorList>
    </citation>
    <scope>NUCLEOTIDE SEQUENCE</scope>
</reference>
<proteinExistence type="predicted"/>
<name>A0ABQ5CMA7_9ASTR</name>
<evidence type="ECO:0000313" key="2">
    <source>
        <dbReference type="Proteomes" id="UP001151760"/>
    </source>
</evidence>
<dbReference type="Proteomes" id="UP001151760">
    <property type="component" value="Unassembled WGS sequence"/>
</dbReference>
<organism evidence="1 2">
    <name type="scientific">Tanacetum coccineum</name>
    <dbReference type="NCBI Taxonomy" id="301880"/>
    <lineage>
        <taxon>Eukaryota</taxon>
        <taxon>Viridiplantae</taxon>
        <taxon>Streptophyta</taxon>
        <taxon>Embryophyta</taxon>
        <taxon>Tracheophyta</taxon>
        <taxon>Spermatophyta</taxon>
        <taxon>Magnoliopsida</taxon>
        <taxon>eudicotyledons</taxon>
        <taxon>Gunneridae</taxon>
        <taxon>Pentapetalae</taxon>
        <taxon>asterids</taxon>
        <taxon>campanulids</taxon>
        <taxon>Asterales</taxon>
        <taxon>Asteraceae</taxon>
        <taxon>Asteroideae</taxon>
        <taxon>Anthemideae</taxon>
        <taxon>Anthemidinae</taxon>
        <taxon>Tanacetum</taxon>
    </lineage>
</organism>
<comment type="caution">
    <text evidence="1">The sequence shown here is derived from an EMBL/GenBank/DDBJ whole genome shotgun (WGS) entry which is preliminary data.</text>
</comment>
<sequence length="526" mass="60669">MIRHSLPFVPRATVVVKVVPYVAMELVRSDEMGLFVARLVKKTIIHADSKSQIELFFVYKDPIFESQNMSTLTTHQQSIANVVYETRPLMLERGSYIPWASHFRRYLNRKRENKMWLNKAIDEGPYEFKDFIPLNSQTPRLQTEDDLTGDDLKYYEAEIEAMNLILISIPMTYIILWMLFDQFVAEPGEALVSVYNHFAQLMNDLERNGIKFPPVTVNTKLLNSLQPEWLKYVTQVRLAKRLTEDTYDYLFDYLHQYKKLVNISRAKKLEKSHDPLVIVAYTGSSSRIPSPYYVTHPSSVVDYDDKYQGDAFQNNFEDPLTSTMMLLAREITRRFSNPTNNRLRTSSNTKNQAIMQADRVNIQSRNSAKHDEVGVTLTDEQNDFLVADVTRMEEIKELSANICLMAKIQQAKIDSYEGPSYDSAFLSDVQKPSTSYVNPLFANDNHEQKYPKQPKIINDTIGDDQIDSNIIFDEPNVDVNSGSVDNNNNVQASYDLEQLARNAYKEAEKQQIIANKVKQQNIVLTK</sequence>
<accession>A0ABQ5CMA7</accession>